<dbReference type="AlphaFoldDB" id="A0A2S8S603"/>
<evidence type="ECO:0000313" key="1">
    <source>
        <dbReference type="EMBL" id="PQV56226.1"/>
    </source>
</evidence>
<keyword evidence="2" id="KW-1185">Reference proteome</keyword>
<dbReference type="Proteomes" id="UP000238338">
    <property type="component" value="Unassembled WGS sequence"/>
</dbReference>
<dbReference type="OrthoDB" id="7867799at2"/>
<comment type="caution">
    <text evidence="1">The sequence shown here is derived from an EMBL/GenBank/DDBJ whole genome shotgun (WGS) entry which is preliminary data.</text>
</comment>
<evidence type="ECO:0000313" key="2">
    <source>
        <dbReference type="Proteomes" id="UP000238338"/>
    </source>
</evidence>
<gene>
    <name evidence="1" type="ORF">LX70_02491</name>
</gene>
<dbReference type="EMBL" id="PVEP01000005">
    <property type="protein sequence ID" value="PQV56226.1"/>
    <property type="molecule type" value="Genomic_DNA"/>
</dbReference>
<reference evidence="1 2" key="1">
    <citation type="submission" date="2018-02" db="EMBL/GenBank/DDBJ databases">
        <title>Genomic Encyclopedia of Archaeal and Bacterial Type Strains, Phase II (KMG-II): from individual species to whole genera.</title>
        <authorList>
            <person name="Goeker M."/>
        </authorList>
    </citation>
    <scope>NUCLEOTIDE SEQUENCE [LARGE SCALE GENOMIC DNA]</scope>
    <source>
        <strain evidence="1 2">DSM 18921</strain>
    </source>
</reference>
<accession>A0A2S8S603</accession>
<proteinExistence type="predicted"/>
<dbReference type="RefSeq" id="WP_146111596.1">
    <property type="nucleotide sequence ID" value="NZ_PVEP01000005.1"/>
</dbReference>
<name>A0A2S8S603_9RHOB</name>
<protein>
    <recommendedName>
        <fullName evidence="3">DUF1127 domain-containing protein</fullName>
    </recommendedName>
</protein>
<evidence type="ECO:0008006" key="3">
    <source>
        <dbReference type="Google" id="ProtNLM"/>
    </source>
</evidence>
<sequence length="75" mass="8341">MSVLALQSRGPLAALTHRLGQMAAAIGTALVRMGETHPLMTSLRKLNEISDEELAERGLDRNAELHRIVRRYAYV</sequence>
<organism evidence="1 2">
    <name type="scientific">Albidovulum denitrificans</name>
    <dbReference type="NCBI Taxonomy" id="404881"/>
    <lineage>
        <taxon>Bacteria</taxon>
        <taxon>Pseudomonadati</taxon>
        <taxon>Pseudomonadota</taxon>
        <taxon>Alphaproteobacteria</taxon>
        <taxon>Rhodobacterales</taxon>
        <taxon>Paracoccaceae</taxon>
        <taxon>Albidovulum</taxon>
    </lineage>
</organism>